<evidence type="ECO:0000256" key="1">
    <source>
        <dbReference type="SAM" id="MobiDB-lite"/>
    </source>
</evidence>
<proteinExistence type="predicted"/>
<accession>A0AAF3ESX3</accession>
<dbReference type="WBParaSite" id="MBELARI_LOCUS17251">
    <property type="protein sequence ID" value="MBELARI_LOCUS17251"/>
    <property type="gene ID" value="MBELARI_LOCUS17251"/>
</dbReference>
<name>A0AAF3ESX3_9BILA</name>
<protein>
    <submittedName>
        <fullName evidence="3">Uncharacterized protein</fullName>
    </submittedName>
</protein>
<keyword evidence="2" id="KW-1185">Reference proteome</keyword>
<dbReference type="AlphaFoldDB" id="A0AAF3ESX3"/>
<reference evidence="3" key="1">
    <citation type="submission" date="2024-02" db="UniProtKB">
        <authorList>
            <consortium name="WormBaseParasite"/>
        </authorList>
    </citation>
    <scope>IDENTIFICATION</scope>
</reference>
<organism evidence="2 3">
    <name type="scientific">Mesorhabditis belari</name>
    <dbReference type="NCBI Taxonomy" id="2138241"/>
    <lineage>
        <taxon>Eukaryota</taxon>
        <taxon>Metazoa</taxon>
        <taxon>Ecdysozoa</taxon>
        <taxon>Nematoda</taxon>
        <taxon>Chromadorea</taxon>
        <taxon>Rhabditida</taxon>
        <taxon>Rhabditina</taxon>
        <taxon>Rhabditomorpha</taxon>
        <taxon>Rhabditoidea</taxon>
        <taxon>Rhabditidae</taxon>
        <taxon>Mesorhabditinae</taxon>
        <taxon>Mesorhabditis</taxon>
    </lineage>
</organism>
<feature type="region of interest" description="Disordered" evidence="1">
    <location>
        <begin position="37"/>
        <end position="87"/>
    </location>
</feature>
<evidence type="ECO:0000313" key="2">
    <source>
        <dbReference type="Proteomes" id="UP000887575"/>
    </source>
</evidence>
<feature type="compositionally biased region" description="Basic and acidic residues" evidence="1">
    <location>
        <begin position="298"/>
        <end position="308"/>
    </location>
</feature>
<feature type="compositionally biased region" description="Basic and acidic residues" evidence="1">
    <location>
        <begin position="112"/>
        <end position="121"/>
    </location>
</feature>
<feature type="region of interest" description="Disordered" evidence="1">
    <location>
        <begin position="191"/>
        <end position="217"/>
    </location>
</feature>
<feature type="region of interest" description="Disordered" evidence="1">
    <location>
        <begin position="283"/>
        <end position="308"/>
    </location>
</feature>
<sequence length="308" mass="35720">MDKKSRSEAARKEALAAKKQLEQERALAIKISLSNKDANSKRKVFDSDGELENDDISSKTTIVKQKKQRQNVDTEAKTDSNSGGFDQRFQLDERFIDDHEEQFEIPSTSGTKEIEENESVKKPKRAQVEELPPQKVNPGQYYEMDTSFLDLLKKNASHTPTSNSFTFLKPIDKQGSAKKIDTTEVSNAYAEKSTKKPEVVHREVEDSSGEENEDYGEHFKTADLSTKVDLKRIPFFFTGEEPEIRSVVSNFRRTQDEKKIEKVWNTYRQSIQRIVNHMKRNARRNIKERGLRYNYGNKKREKEETKQD</sequence>
<dbReference type="Proteomes" id="UP000887575">
    <property type="component" value="Unassembled WGS sequence"/>
</dbReference>
<feature type="compositionally biased region" description="Basic and acidic residues" evidence="1">
    <location>
        <begin position="192"/>
        <end position="205"/>
    </location>
</feature>
<evidence type="ECO:0000313" key="3">
    <source>
        <dbReference type="WBParaSite" id="MBELARI_LOCUS17251"/>
    </source>
</evidence>
<feature type="region of interest" description="Disordered" evidence="1">
    <location>
        <begin position="100"/>
        <end position="140"/>
    </location>
</feature>